<dbReference type="EC" id="4.2.2.29" evidence="7"/>
<feature type="region of interest" description="Disordered" evidence="8">
    <location>
        <begin position="1"/>
        <end position="23"/>
    </location>
</feature>
<feature type="compositionally biased region" description="Basic and acidic residues" evidence="8">
    <location>
        <begin position="63"/>
        <end position="75"/>
    </location>
</feature>
<dbReference type="RefSeq" id="WP_308448315.1">
    <property type="nucleotide sequence ID" value="NZ_JAJEQC010000001.1"/>
</dbReference>
<evidence type="ECO:0000313" key="9">
    <source>
        <dbReference type="EMBL" id="MCC2135690.1"/>
    </source>
</evidence>
<keyword evidence="6 7" id="KW-0961">Cell wall biogenesis/degradation</keyword>
<keyword evidence="2 7" id="KW-0812">Transmembrane</keyword>
<name>A0AAE3AFB7_9FIRM</name>
<evidence type="ECO:0000256" key="3">
    <source>
        <dbReference type="ARBA" id="ARBA00022989"/>
    </source>
</evidence>
<keyword evidence="5 7" id="KW-0456">Lyase</keyword>
<evidence type="ECO:0000256" key="5">
    <source>
        <dbReference type="ARBA" id="ARBA00023239"/>
    </source>
</evidence>
<keyword evidence="1 7" id="KW-1003">Cell membrane</keyword>
<evidence type="ECO:0000256" key="6">
    <source>
        <dbReference type="ARBA" id="ARBA00023316"/>
    </source>
</evidence>
<evidence type="ECO:0000256" key="8">
    <source>
        <dbReference type="SAM" id="MobiDB-lite"/>
    </source>
</evidence>
<dbReference type="GO" id="GO:0071555">
    <property type="term" value="P:cell wall organization"/>
    <property type="evidence" value="ECO:0007669"/>
    <property type="project" value="UniProtKB-KW"/>
</dbReference>
<organism evidence="9 10">
    <name type="scientific">Hominenteromicrobium mulieris</name>
    <dbReference type="NCBI Taxonomy" id="2885357"/>
    <lineage>
        <taxon>Bacteria</taxon>
        <taxon>Bacillati</taxon>
        <taxon>Bacillota</taxon>
        <taxon>Clostridia</taxon>
        <taxon>Eubacteriales</taxon>
        <taxon>Oscillospiraceae</taxon>
        <taxon>Hominenteromicrobium</taxon>
    </lineage>
</organism>
<keyword evidence="4 7" id="KW-0472">Membrane</keyword>
<evidence type="ECO:0000256" key="4">
    <source>
        <dbReference type="ARBA" id="ARBA00023136"/>
    </source>
</evidence>
<evidence type="ECO:0000313" key="10">
    <source>
        <dbReference type="Proteomes" id="UP001199424"/>
    </source>
</evidence>
<feature type="transmembrane region" description="Helical" evidence="7">
    <location>
        <begin position="90"/>
        <end position="111"/>
    </location>
</feature>
<evidence type="ECO:0000256" key="1">
    <source>
        <dbReference type="ARBA" id="ARBA00022475"/>
    </source>
</evidence>
<dbReference type="PANTHER" id="PTHR30518:SF2">
    <property type="entry name" value="ENDOLYTIC MUREIN TRANSGLYCOSYLASE"/>
    <property type="match status" value="1"/>
</dbReference>
<keyword evidence="3 7" id="KW-1133">Transmembrane helix</keyword>
<dbReference type="Gene3D" id="3.30.1490.480">
    <property type="entry name" value="Endolytic murein transglycosylase"/>
    <property type="match status" value="1"/>
</dbReference>
<dbReference type="Proteomes" id="UP001199424">
    <property type="component" value="Unassembled WGS sequence"/>
</dbReference>
<comment type="function">
    <text evidence="7">Functions as a peptidoglycan terminase that cleaves nascent peptidoglycan strands endolytically to terminate their elongation.</text>
</comment>
<proteinExistence type="inferred from homology"/>
<accession>A0AAE3AFB7</accession>
<dbReference type="Pfam" id="PF02618">
    <property type="entry name" value="YceG"/>
    <property type="match status" value="1"/>
</dbReference>
<comment type="caution">
    <text evidence="9">The sequence shown here is derived from an EMBL/GenBank/DDBJ whole genome shotgun (WGS) entry which is preliminary data.</text>
</comment>
<evidence type="ECO:0000256" key="2">
    <source>
        <dbReference type="ARBA" id="ARBA00022692"/>
    </source>
</evidence>
<dbReference type="GO" id="GO:0005886">
    <property type="term" value="C:plasma membrane"/>
    <property type="evidence" value="ECO:0007669"/>
    <property type="project" value="UniProtKB-SubCell"/>
</dbReference>
<gene>
    <name evidence="7 9" type="primary">mltG</name>
    <name evidence="9" type="ORF">LKD31_01490</name>
</gene>
<dbReference type="GO" id="GO:0009252">
    <property type="term" value="P:peptidoglycan biosynthetic process"/>
    <property type="evidence" value="ECO:0007669"/>
    <property type="project" value="UniProtKB-UniRule"/>
</dbReference>
<sequence>MSDNGRRYAPKDATPRSQNSREFKLNLSEDQLNHTDELEDLQGYAGSRAPQRVEESSAGARSARAERNQKKEAKEHKKRNRVKARKNKRIFAFTWLAMVILVSLTLASYLIGGSNDFLGVDRMDSEVEVTIPENVTQEQLTDILYKSHAIDKPEFFSLFCKFTTEMEYFEPGTYTIKTNYDYKQLVNTLQSGPDLGEEITVMFREGITVQQLAALLEENGLHTADEILEACNSSNYDSYSDVAAITNTSDRYYKLEGYLFPDTYQFFENDTVESILDRFLNNFENKLTDEMRDDIAKSGYTTDQIITLASIIQAEAADTKDMYKVSAVLHNRLESGAEHDIYTLDCDSTVYYPYKTANDAPEGFVSSYSTYDNNGLPAGPICNPGLDAIMAAIYPSTSDDCRNAYYFCHDSNGKAYYASTMDDHLMNMAEAGLL</sequence>
<keyword evidence="10" id="KW-1185">Reference proteome</keyword>
<evidence type="ECO:0000256" key="7">
    <source>
        <dbReference type="HAMAP-Rule" id="MF_02065"/>
    </source>
</evidence>
<dbReference type="GO" id="GO:0008932">
    <property type="term" value="F:lytic endotransglycosylase activity"/>
    <property type="evidence" value="ECO:0007669"/>
    <property type="project" value="UniProtKB-UniRule"/>
</dbReference>
<comment type="catalytic activity">
    <reaction evidence="7">
        <text>a peptidoglycan chain = a peptidoglycan chain with N-acetyl-1,6-anhydromuramyl-[peptide] at the reducing end + a peptidoglycan chain with N-acetylglucosamine at the non-reducing end.</text>
        <dbReference type="EC" id="4.2.2.29"/>
    </reaction>
</comment>
<dbReference type="AlphaFoldDB" id="A0AAE3AFB7"/>
<comment type="subcellular location">
    <subcellularLocation>
        <location evidence="7">Cell membrane</location>
        <topology evidence="7">Single-pass membrane protein</topology>
    </subcellularLocation>
</comment>
<dbReference type="EMBL" id="JAJEQC010000001">
    <property type="protein sequence ID" value="MCC2135690.1"/>
    <property type="molecule type" value="Genomic_DNA"/>
</dbReference>
<dbReference type="InterPro" id="IPR003770">
    <property type="entry name" value="MLTG-like"/>
</dbReference>
<reference evidence="9" key="1">
    <citation type="submission" date="2021-10" db="EMBL/GenBank/DDBJ databases">
        <title>Anaerobic single-cell dispensing facilitates the cultivation of human gut bacteria.</title>
        <authorList>
            <person name="Afrizal A."/>
        </authorList>
    </citation>
    <scope>NUCLEOTIDE SEQUENCE</scope>
    <source>
        <strain evidence="9">CLA-AA-H250</strain>
    </source>
</reference>
<protein>
    <recommendedName>
        <fullName evidence="7">Endolytic murein transglycosylase</fullName>
        <ecNumber evidence="7">4.2.2.29</ecNumber>
    </recommendedName>
    <alternativeName>
        <fullName evidence="7">Peptidoglycan lytic transglycosylase</fullName>
    </alternativeName>
    <alternativeName>
        <fullName evidence="7">Peptidoglycan polymerization terminase</fullName>
    </alternativeName>
</protein>
<comment type="similarity">
    <text evidence="7">Belongs to the transglycosylase MltG family.</text>
</comment>
<feature type="site" description="Important for catalytic activity" evidence="7">
    <location>
        <position position="315"/>
    </location>
</feature>
<feature type="region of interest" description="Disordered" evidence="8">
    <location>
        <begin position="40"/>
        <end position="81"/>
    </location>
</feature>
<dbReference type="NCBIfam" id="TIGR00247">
    <property type="entry name" value="endolytic transglycosylase MltG"/>
    <property type="match status" value="1"/>
</dbReference>
<dbReference type="HAMAP" id="MF_02065">
    <property type="entry name" value="MltG"/>
    <property type="match status" value="1"/>
</dbReference>
<dbReference type="PANTHER" id="PTHR30518">
    <property type="entry name" value="ENDOLYTIC MUREIN TRANSGLYCOSYLASE"/>
    <property type="match status" value="1"/>
</dbReference>